<dbReference type="SUPFAM" id="SSF52129">
    <property type="entry name" value="Caspase-like"/>
    <property type="match status" value="1"/>
</dbReference>
<feature type="region of interest" description="Disordered" evidence="4">
    <location>
        <begin position="24"/>
        <end position="50"/>
    </location>
</feature>
<keyword evidence="3" id="KW-0378">Hydrolase</keyword>
<comment type="caution">
    <text evidence="6">The sequence shown here is derived from an EMBL/GenBank/DDBJ whole genome shotgun (WGS) entry which is preliminary data.</text>
</comment>
<keyword evidence="2" id="KW-0053">Apoptosis</keyword>
<dbReference type="PANTHER" id="PTHR47901:SF8">
    <property type="entry name" value="CASPASE-3"/>
    <property type="match status" value="1"/>
</dbReference>
<dbReference type="EMBL" id="JAWDGP010004093">
    <property type="protein sequence ID" value="KAK3767935.1"/>
    <property type="molecule type" value="Genomic_DNA"/>
</dbReference>
<dbReference type="Gene3D" id="3.30.70.1470">
    <property type="entry name" value="Caspase-like"/>
    <property type="match status" value="1"/>
</dbReference>
<accession>A0AAE0ZEX9</accession>
<name>A0AAE0ZEX9_9GAST</name>
<dbReference type="InterPro" id="IPR002138">
    <property type="entry name" value="Pept_C14_p10"/>
</dbReference>
<evidence type="ECO:0000313" key="6">
    <source>
        <dbReference type="EMBL" id="KAK3767935.1"/>
    </source>
</evidence>
<evidence type="ECO:0000256" key="4">
    <source>
        <dbReference type="SAM" id="MobiDB-lite"/>
    </source>
</evidence>
<keyword evidence="1" id="KW-0645">Protease</keyword>
<dbReference type="PANTHER" id="PTHR47901">
    <property type="entry name" value="CASPASE RECRUITMENT DOMAIN-CONTAINING PROTEIN 18"/>
    <property type="match status" value="1"/>
</dbReference>
<evidence type="ECO:0000256" key="1">
    <source>
        <dbReference type="ARBA" id="ARBA00022670"/>
    </source>
</evidence>
<protein>
    <recommendedName>
        <fullName evidence="5">Caspase family p10 domain-containing protein</fullName>
    </recommendedName>
</protein>
<evidence type="ECO:0000259" key="5">
    <source>
        <dbReference type="PROSITE" id="PS50207"/>
    </source>
</evidence>
<gene>
    <name evidence="6" type="ORF">RRG08_058999</name>
</gene>
<evidence type="ECO:0000256" key="3">
    <source>
        <dbReference type="ARBA" id="ARBA00022801"/>
    </source>
</evidence>
<evidence type="ECO:0000256" key="2">
    <source>
        <dbReference type="ARBA" id="ARBA00022703"/>
    </source>
</evidence>
<keyword evidence="7" id="KW-1185">Reference proteome</keyword>
<dbReference type="InterPro" id="IPR011600">
    <property type="entry name" value="Pept_C14_caspase"/>
</dbReference>
<evidence type="ECO:0000313" key="7">
    <source>
        <dbReference type="Proteomes" id="UP001283361"/>
    </source>
</evidence>
<dbReference type="AlphaFoldDB" id="A0AAE0ZEX9"/>
<dbReference type="PROSITE" id="PS50207">
    <property type="entry name" value="CASPASE_P10"/>
    <property type="match status" value="1"/>
</dbReference>
<feature type="domain" description="Caspase family p10" evidence="5">
    <location>
        <begin position="49"/>
        <end position="104"/>
    </location>
</feature>
<dbReference type="InterPro" id="IPR002398">
    <property type="entry name" value="Pept_C14"/>
</dbReference>
<dbReference type="InterPro" id="IPR029030">
    <property type="entry name" value="Caspase-like_dom_sf"/>
</dbReference>
<dbReference type="GO" id="GO:0004197">
    <property type="term" value="F:cysteine-type endopeptidase activity"/>
    <property type="evidence" value="ECO:0007669"/>
    <property type="project" value="InterPro"/>
</dbReference>
<dbReference type="Proteomes" id="UP001283361">
    <property type="component" value="Unassembled WGS sequence"/>
</dbReference>
<proteinExistence type="predicted"/>
<organism evidence="6 7">
    <name type="scientific">Elysia crispata</name>
    <name type="common">lettuce slug</name>
    <dbReference type="NCBI Taxonomy" id="231223"/>
    <lineage>
        <taxon>Eukaryota</taxon>
        <taxon>Metazoa</taxon>
        <taxon>Spiralia</taxon>
        <taxon>Lophotrochozoa</taxon>
        <taxon>Mollusca</taxon>
        <taxon>Gastropoda</taxon>
        <taxon>Heterobranchia</taxon>
        <taxon>Euthyneura</taxon>
        <taxon>Panpulmonata</taxon>
        <taxon>Sacoglossa</taxon>
        <taxon>Placobranchoidea</taxon>
        <taxon>Plakobranchidae</taxon>
        <taxon>Elysia</taxon>
    </lineage>
</organism>
<dbReference type="GO" id="GO:0006915">
    <property type="term" value="P:apoptotic process"/>
    <property type="evidence" value="ECO:0007669"/>
    <property type="project" value="UniProtKB-KW"/>
</dbReference>
<reference evidence="6" key="1">
    <citation type="journal article" date="2023" name="G3 (Bethesda)">
        <title>A reference genome for the long-term kleptoplast-retaining sea slug Elysia crispata morphotype clarki.</title>
        <authorList>
            <person name="Eastman K.E."/>
            <person name="Pendleton A.L."/>
            <person name="Shaikh M.A."/>
            <person name="Suttiyut T."/>
            <person name="Ogas R."/>
            <person name="Tomko P."/>
            <person name="Gavelis G."/>
            <person name="Widhalm J.R."/>
            <person name="Wisecaver J.H."/>
        </authorList>
    </citation>
    <scope>NUCLEOTIDE SEQUENCE</scope>
    <source>
        <strain evidence="6">ECLA1</strain>
    </source>
</reference>
<sequence>MSSNNRHLSIPGYLDKGVRLDEPDGGTLPATSSSSTSSPKIAGPGSGALPQQLPSMSDMLVCYPTLTGYYAWRNRARGSWYIEAIVQVFMRYAKCEDVCAMLNRCEDVCAMLNRVRCGMCLSSSKSVSAYVKCEDVCAMLNRAQQPASSRARDSHQSRLVSLGDATVVTAWCHLPGKLGRSCVCMCAVVGSRHDTELG</sequence>
<dbReference type="GO" id="GO:0006508">
    <property type="term" value="P:proteolysis"/>
    <property type="evidence" value="ECO:0007669"/>
    <property type="project" value="UniProtKB-KW"/>
</dbReference>
<dbReference type="Pfam" id="PF00656">
    <property type="entry name" value="Peptidase_C14"/>
    <property type="match status" value="1"/>
</dbReference>